<evidence type="ECO:0000256" key="2">
    <source>
        <dbReference type="ARBA" id="ARBA00022490"/>
    </source>
</evidence>
<evidence type="ECO:0000259" key="5">
    <source>
        <dbReference type="Pfam" id="PF01814"/>
    </source>
</evidence>
<dbReference type="Gene3D" id="1.20.120.520">
    <property type="entry name" value="nmb1532 protein domain like"/>
    <property type="match status" value="1"/>
</dbReference>
<protein>
    <recommendedName>
        <fullName evidence="5">Hemerythrin-like domain-containing protein</fullName>
    </recommendedName>
</protein>
<dbReference type="KEGG" id="acr:Acry_1841"/>
<dbReference type="eggNOG" id="COG2846">
    <property type="taxonomic scope" value="Bacteria"/>
</dbReference>
<gene>
    <name evidence="6" type="ordered locus">Acry_1841</name>
</gene>
<evidence type="ECO:0000313" key="6">
    <source>
        <dbReference type="EMBL" id="ABQ31043.1"/>
    </source>
</evidence>
<organism evidence="6 7">
    <name type="scientific">Acidiphilium cryptum (strain JF-5)</name>
    <dbReference type="NCBI Taxonomy" id="349163"/>
    <lineage>
        <taxon>Bacteria</taxon>
        <taxon>Pseudomonadati</taxon>
        <taxon>Pseudomonadota</taxon>
        <taxon>Alphaproteobacteria</taxon>
        <taxon>Acetobacterales</taxon>
        <taxon>Acidocellaceae</taxon>
        <taxon>Acidiphilium</taxon>
    </lineage>
</organism>
<name>A5FZL1_ACICJ</name>
<dbReference type="AlphaFoldDB" id="A5FZL1"/>
<proteinExistence type="predicted"/>
<comment type="subcellular location">
    <subcellularLocation>
        <location evidence="1">Cytoplasm</location>
    </subcellularLocation>
</comment>
<feature type="domain" description="Hemerythrin-like" evidence="5">
    <location>
        <begin position="90"/>
        <end position="224"/>
    </location>
</feature>
<reference evidence="6 7" key="1">
    <citation type="submission" date="2007-05" db="EMBL/GenBank/DDBJ databases">
        <title>Complete sequence of chromosome of Acidiphilium cryptum JF-5.</title>
        <authorList>
            <consortium name="US DOE Joint Genome Institute"/>
            <person name="Copeland A."/>
            <person name="Lucas S."/>
            <person name="Lapidus A."/>
            <person name="Barry K."/>
            <person name="Detter J.C."/>
            <person name="Glavina del Rio T."/>
            <person name="Hammon N."/>
            <person name="Israni S."/>
            <person name="Dalin E."/>
            <person name="Tice H."/>
            <person name="Pitluck S."/>
            <person name="Sims D."/>
            <person name="Brettin T."/>
            <person name="Bruce D."/>
            <person name="Han C."/>
            <person name="Schmutz J."/>
            <person name="Larimer F."/>
            <person name="Land M."/>
            <person name="Hauser L."/>
            <person name="Kyrpides N."/>
            <person name="Kim E."/>
            <person name="Magnuson T."/>
            <person name="Richardson P."/>
        </authorList>
    </citation>
    <scope>NUCLEOTIDE SEQUENCE [LARGE SCALE GENOMIC DNA]</scope>
    <source>
        <strain evidence="6 7">JF-5</strain>
    </source>
</reference>
<dbReference type="PANTHER" id="PTHR36438:SF1">
    <property type="entry name" value="IRON-SULFUR CLUSTER REPAIR PROTEIN YTFE"/>
    <property type="match status" value="1"/>
</dbReference>
<dbReference type="HOGENOM" id="CLU_076075_2_0_5"/>
<evidence type="ECO:0000256" key="1">
    <source>
        <dbReference type="ARBA" id="ARBA00004496"/>
    </source>
</evidence>
<dbReference type="GO" id="GO:0005737">
    <property type="term" value="C:cytoplasm"/>
    <property type="evidence" value="ECO:0007669"/>
    <property type="project" value="UniProtKB-SubCell"/>
</dbReference>
<dbReference type="Proteomes" id="UP000000245">
    <property type="component" value="Chromosome"/>
</dbReference>
<dbReference type="Pfam" id="PF04405">
    <property type="entry name" value="ScdA_N"/>
    <property type="match status" value="1"/>
</dbReference>
<dbReference type="InterPro" id="IPR019903">
    <property type="entry name" value="RIC_family"/>
</dbReference>
<evidence type="ECO:0000256" key="4">
    <source>
        <dbReference type="ARBA" id="ARBA00023004"/>
    </source>
</evidence>
<dbReference type="GO" id="GO:0046872">
    <property type="term" value="F:metal ion binding"/>
    <property type="evidence" value="ECO:0007669"/>
    <property type="project" value="UniProtKB-KW"/>
</dbReference>
<dbReference type="STRING" id="349163.Acry_1841"/>
<sequence length="242" mass="25686">MSGQIETPADAGLLNAPVGQIAASRAGAASVFQTFGIDFCCQGKRTLAEALAGQGIAPSPVLAALMSAAAEPLDDWRDAPTPALIDHIKTRYHAVHLAELPNLRDLAAKVEATHRKHPAVPDGLAETLSRMIAELRLHQQREEVVLFPLLAQGGGEMARAAIQVMRAEHEDHGAVLAGIEAITGGRVAPQGACATWRALYLGLGKFHDDLMMHVHLENNVLFPRFEAEEEAGEGNPASGANH</sequence>
<dbReference type="Pfam" id="PF01814">
    <property type="entry name" value="Hemerythrin"/>
    <property type="match status" value="1"/>
</dbReference>
<keyword evidence="4" id="KW-0408">Iron</keyword>
<dbReference type="EMBL" id="CP000697">
    <property type="protein sequence ID" value="ABQ31043.1"/>
    <property type="molecule type" value="Genomic_DNA"/>
</dbReference>
<dbReference type="NCBIfam" id="TIGR03652">
    <property type="entry name" value="FeS_repair_RIC"/>
    <property type="match status" value="1"/>
</dbReference>
<evidence type="ECO:0000256" key="3">
    <source>
        <dbReference type="ARBA" id="ARBA00022723"/>
    </source>
</evidence>
<accession>A5FZL1</accession>
<keyword evidence="7" id="KW-1185">Reference proteome</keyword>
<dbReference type="PANTHER" id="PTHR36438">
    <property type="entry name" value="IRON-SULFUR CLUSTER REPAIR PROTEIN YTFE"/>
    <property type="match status" value="1"/>
</dbReference>
<keyword evidence="2" id="KW-0963">Cytoplasm</keyword>
<dbReference type="InterPro" id="IPR012312">
    <property type="entry name" value="Hemerythrin-like"/>
</dbReference>
<dbReference type="RefSeq" id="WP_011942529.1">
    <property type="nucleotide sequence ID" value="NC_009484.1"/>
</dbReference>
<evidence type="ECO:0000313" key="7">
    <source>
        <dbReference type="Proteomes" id="UP000000245"/>
    </source>
</evidence>
<keyword evidence="3" id="KW-0479">Metal-binding</keyword>